<sequence>MIKTEHKNIKDSNLLRIDQEITQIKLFLLIFKQSKTRYKLIHYSRGESSLPQFLTATRNPKPHNNCHRNSKHNIKIPTHHILLSYKAQILLINAPYYISYRVSFQSLFSYTYR</sequence>
<keyword evidence="2" id="KW-1185">Reference proteome</keyword>
<proteinExistence type="predicted"/>
<comment type="caution">
    <text evidence="1">The sequence shown here is derived from an EMBL/GenBank/DDBJ whole genome shotgun (WGS) entry which is preliminary data.</text>
</comment>
<dbReference type="EMBL" id="JAGYWB010000011">
    <property type="protein sequence ID" value="KAI0504751.1"/>
    <property type="molecule type" value="Genomic_DNA"/>
</dbReference>
<evidence type="ECO:0000313" key="1">
    <source>
        <dbReference type="EMBL" id="KAI0504751.1"/>
    </source>
</evidence>
<protein>
    <submittedName>
        <fullName evidence="1">Uncharacterized protein</fullName>
    </submittedName>
</protein>
<dbReference type="Proteomes" id="UP000829196">
    <property type="component" value="Unassembled WGS sequence"/>
</dbReference>
<reference evidence="1" key="1">
    <citation type="journal article" date="2022" name="Front. Genet.">
        <title>Chromosome-Scale Assembly of the Dendrobium nobile Genome Provides Insights Into the Molecular Mechanism of the Biosynthesis of the Medicinal Active Ingredient of Dendrobium.</title>
        <authorList>
            <person name="Xu Q."/>
            <person name="Niu S.-C."/>
            <person name="Li K.-L."/>
            <person name="Zheng P.-J."/>
            <person name="Zhang X.-J."/>
            <person name="Jia Y."/>
            <person name="Liu Y."/>
            <person name="Niu Y.-X."/>
            <person name="Yu L.-H."/>
            <person name="Chen D.-F."/>
            <person name="Zhang G.-Q."/>
        </authorList>
    </citation>
    <scope>NUCLEOTIDE SEQUENCE</scope>
    <source>
        <tissue evidence="1">Leaf</tissue>
    </source>
</reference>
<accession>A0A8T3B6S7</accession>
<name>A0A8T3B6S7_DENNO</name>
<evidence type="ECO:0000313" key="2">
    <source>
        <dbReference type="Proteomes" id="UP000829196"/>
    </source>
</evidence>
<organism evidence="1 2">
    <name type="scientific">Dendrobium nobile</name>
    <name type="common">Orchid</name>
    <dbReference type="NCBI Taxonomy" id="94219"/>
    <lineage>
        <taxon>Eukaryota</taxon>
        <taxon>Viridiplantae</taxon>
        <taxon>Streptophyta</taxon>
        <taxon>Embryophyta</taxon>
        <taxon>Tracheophyta</taxon>
        <taxon>Spermatophyta</taxon>
        <taxon>Magnoliopsida</taxon>
        <taxon>Liliopsida</taxon>
        <taxon>Asparagales</taxon>
        <taxon>Orchidaceae</taxon>
        <taxon>Epidendroideae</taxon>
        <taxon>Malaxideae</taxon>
        <taxon>Dendrobiinae</taxon>
        <taxon>Dendrobium</taxon>
    </lineage>
</organism>
<gene>
    <name evidence="1" type="ORF">KFK09_015704</name>
</gene>
<dbReference type="AlphaFoldDB" id="A0A8T3B6S7"/>